<evidence type="ECO:0000313" key="1">
    <source>
        <dbReference type="EMBL" id="KAH7929852.1"/>
    </source>
</evidence>
<gene>
    <name evidence="1" type="ORF">BV22DRAFT_1080099</name>
</gene>
<protein>
    <submittedName>
        <fullName evidence="1">Uncharacterized protein</fullName>
    </submittedName>
</protein>
<reference evidence="1" key="1">
    <citation type="journal article" date="2021" name="New Phytol.">
        <title>Evolutionary innovations through gain and loss of genes in the ectomycorrhizal Boletales.</title>
        <authorList>
            <person name="Wu G."/>
            <person name="Miyauchi S."/>
            <person name="Morin E."/>
            <person name="Kuo A."/>
            <person name="Drula E."/>
            <person name="Varga T."/>
            <person name="Kohler A."/>
            <person name="Feng B."/>
            <person name="Cao Y."/>
            <person name="Lipzen A."/>
            <person name="Daum C."/>
            <person name="Hundley H."/>
            <person name="Pangilinan J."/>
            <person name="Johnson J."/>
            <person name="Barry K."/>
            <person name="LaButti K."/>
            <person name="Ng V."/>
            <person name="Ahrendt S."/>
            <person name="Min B."/>
            <person name="Choi I.G."/>
            <person name="Park H."/>
            <person name="Plett J.M."/>
            <person name="Magnuson J."/>
            <person name="Spatafora J.W."/>
            <person name="Nagy L.G."/>
            <person name="Henrissat B."/>
            <person name="Grigoriev I.V."/>
            <person name="Yang Z.L."/>
            <person name="Xu J."/>
            <person name="Martin F.M."/>
        </authorList>
    </citation>
    <scope>NUCLEOTIDE SEQUENCE</scope>
    <source>
        <strain evidence="1">KUC20120723A-06</strain>
    </source>
</reference>
<organism evidence="1 2">
    <name type="scientific">Leucogyrophana mollusca</name>
    <dbReference type="NCBI Taxonomy" id="85980"/>
    <lineage>
        <taxon>Eukaryota</taxon>
        <taxon>Fungi</taxon>
        <taxon>Dikarya</taxon>
        <taxon>Basidiomycota</taxon>
        <taxon>Agaricomycotina</taxon>
        <taxon>Agaricomycetes</taxon>
        <taxon>Agaricomycetidae</taxon>
        <taxon>Boletales</taxon>
        <taxon>Boletales incertae sedis</taxon>
        <taxon>Leucogyrophana</taxon>
    </lineage>
</organism>
<name>A0ACB8BYC9_9AGAM</name>
<dbReference type="EMBL" id="MU266337">
    <property type="protein sequence ID" value="KAH7929852.1"/>
    <property type="molecule type" value="Genomic_DNA"/>
</dbReference>
<evidence type="ECO:0000313" key="2">
    <source>
        <dbReference type="Proteomes" id="UP000790709"/>
    </source>
</evidence>
<proteinExistence type="predicted"/>
<accession>A0ACB8BYC9</accession>
<comment type="caution">
    <text evidence="1">The sequence shown here is derived from an EMBL/GenBank/DDBJ whole genome shotgun (WGS) entry which is preliminary data.</text>
</comment>
<dbReference type="Proteomes" id="UP000790709">
    <property type="component" value="Unassembled WGS sequence"/>
</dbReference>
<sequence>METHVGVLPIDVIDALAAQLNEKSSLSNSSPARFLRLPHPRTGIASLFLPYELNMERLDSSSKTRFSIAEVQAVAPPNARSWFIGEEVVSDGKLLVMTPVDPVLLLIPILQTLQPTDGSAGNFRPADDIFTDAAEKLATASRSSAAKDPSTILLESDITALLSLDCVEHAMRRICEVKDITPEITVYRFSPEKLLQYIRAKVDRLSAPRVLEMSRSLIRGLAKDGLMEDGKEDLLALGRIRSACDLVSQYVPPDVHQSLLASYEFTKLDAHLKGVHDEQLAQVVASKPTKAKAVKATPSTEEGGKKRKNQTKSSQGVEKLKKANVNGMSKLSSFFKKAA</sequence>
<keyword evidence="2" id="KW-1185">Reference proteome</keyword>